<dbReference type="RefSeq" id="WP_369800333.1">
    <property type="nucleotide sequence ID" value="NZ_BMLD01000012.1"/>
</dbReference>
<accession>A0ABU1MZF9</accession>
<keyword evidence="1" id="KW-0812">Transmembrane</keyword>
<feature type="transmembrane region" description="Helical" evidence="1">
    <location>
        <begin position="83"/>
        <end position="102"/>
    </location>
</feature>
<dbReference type="InterPro" id="IPR006747">
    <property type="entry name" value="DUF599"/>
</dbReference>
<keyword evidence="1" id="KW-1133">Transmembrane helix</keyword>
<comment type="caution">
    <text evidence="2">The sequence shown here is derived from an EMBL/GenBank/DDBJ whole genome shotgun (WGS) entry which is preliminary data.</text>
</comment>
<feature type="transmembrane region" description="Helical" evidence="1">
    <location>
        <begin position="12"/>
        <end position="34"/>
    </location>
</feature>
<gene>
    <name evidence="2" type="ORF">J2800_002312</name>
</gene>
<keyword evidence="1" id="KW-0472">Membrane</keyword>
<reference evidence="2 3" key="1">
    <citation type="submission" date="2023-07" db="EMBL/GenBank/DDBJ databases">
        <title>Sorghum-associated microbial communities from plants grown in Nebraska, USA.</title>
        <authorList>
            <person name="Schachtman D."/>
        </authorList>
    </citation>
    <scope>NUCLEOTIDE SEQUENCE [LARGE SCALE GENOMIC DNA]</scope>
    <source>
        <strain evidence="2 3">DS2154</strain>
    </source>
</reference>
<feature type="transmembrane region" description="Helical" evidence="1">
    <location>
        <begin position="194"/>
        <end position="223"/>
    </location>
</feature>
<evidence type="ECO:0000313" key="3">
    <source>
        <dbReference type="Proteomes" id="UP001262754"/>
    </source>
</evidence>
<feature type="transmembrane region" description="Helical" evidence="1">
    <location>
        <begin position="114"/>
        <end position="137"/>
    </location>
</feature>
<protein>
    <submittedName>
        <fullName evidence="2">Membrane protein</fullName>
    </submittedName>
</protein>
<evidence type="ECO:0000313" key="2">
    <source>
        <dbReference type="EMBL" id="MDR6531565.1"/>
    </source>
</evidence>
<keyword evidence="3" id="KW-1185">Reference proteome</keyword>
<name>A0ABU1MZF9_9CAUL</name>
<dbReference type="Pfam" id="PF04654">
    <property type="entry name" value="DUF599"/>
    <property type="match status" value="1"/>
</dbReference>
<organism evidence="2 3">
    <name type="scientific">Caulobacter rhizosphaerae</name>
    <dbReference type="NCBI Taxonomy" id="2010972"/>
    <lineage>
        <taxon>Bacteria</taxon>
        <taxon>Pseudomonadati</taxon>
        <taxon>Pseudomonadota</taxon>
        <taxon>Alphaproteobacteria</taxon>
        <taxon>Caulobacterales</taxon>
        <taxon>Caulobacteraceae</taxon>
        <taxon>Caulobacter</taxon>
    </lineage>
</organism>
<proteinExistence type="predicted"/>
<dbReference type="EMBL" id="JAVDRL010000006">
    <property type="protein sequence ID" value="MDR6531565.1"/>
    <property type="molecule type" value="Genomic_DNA"/>
</dbReference>
<evidence type="ECO:0000256" key="1">
    <source>
        <dbReference type="SAM" id="Phobius"/>
    </source>
</evidence>
<sequence length="260" mass="28164">MHASLSHALSKQFLALPVIDLLVLAFFLFCWLFYEPMLKRLGRERNVINTDMTVIRRRWMAEMAVREIALLDGQLLGHALNSASFFASSNLILIAAAAGVLFGGDSALKSIEGLAVLAPASTLVFQIKLGVVLVALARGLLDFIWSIRQMNYCLAAIGATPMWSPRAVLDEYAEATGAILNPALSAFNAGVRGYYFALAAAAWLLGPVAFAVATGGAMALLLWRQRRSPASAAVRKVRQILERQPVVMGPHLTKTNGEQV</sequence>
<dbReference type="Proteomes" id="UP001262754">
    <property type="component" value="Unassembled WGS sequence"/>
</dbReference>